<evidence type="ECO:0000259" key="3">
    <source>
        <dbReference type="Pfam" id="PF19289"/>
    </source>
</evidence>
<dbReference type="InterPro" id="IPR002510">
    <property type="entry name" value="Metalloprtase-TldD/E_N"/>
</dbReference>
<dbReference type="PANTHER" id="PTHR43421">
    <property type="entry name" value="METALLOPROTEASE PMBA"/>
    <property type="match status" value="1"/>
</dbReference>
<dbReference type="Gene3D" id="3.30.2290.10">
    <property type="entry name" value="PmbA/TldD superfamily"/>
    <property type="match status" value="1"/>
</dbReference>
<dbReference type="InterPro" id="IPR036059">
    <property type="entry name" value="TldD/PmbA_sf"/>
</dbReference>
<dbReference type="InterPro" id="IPR035068">
    <property type="entry name" value="TldD/PmbA_N"/>
</dbReference>
<dbReference type="Proteomes" id="UP000664277">
    <property type="component" value="Unassembled WGS sequence"/>
</dbReference>
<evidence type="ECO:0000313" key="6">
    <source>
        <dbReference type="Proteomes" id="UP000664277"/>
    </source>
</evidence>
<accession>A0A8J7TLR2</accession>
<dbReference type="SUPFAM" id="SSF111283">
    <property type="entry name" value="Putative modulator of DNA gyrase, PmbA/TldD"/>
    <property type="match status" value="1"/>
</dbReference>
<dbReference type="AlphaFoldDB" id="A0A8J7TLR2"/>
<dbReference type="GO" id="GO:0005829">
    <property type="term" value="C:cytosol"/>
    <property type="evidence" value="ECO:0007669"/>
    <property type="project" value="TreeGrafter"/>
</dbReference>
<evidence type="ECO:0000259" key="2">
    <source>
        <dbReference type="Pfam" id="PF01523"/>
    </source>
</evidence>
<dbReference type="PANTHER" id="PTHR43421:SF1">
    <property type="entry name" value="METALLOPROTEASE PMBA"/>
    <property type="match status" value="1"/>
</dbReference>
<dbReference type="Pfam" id="PF19289">
    <property type="entry name" value="PmbA_TldD_3rd"/>
    <property type="match status" value="1"/>
</dbReference>
<dbReference type="EMBL" id="JAFLCK010000018">
    <property type="protein sequence ID" value="MBN8661315.1"/>
    <property type="molecule type" value="Genomic_DNA"/>
</dbReference>
<dbReference type="GO" id="GO:0008237">
    <property type="term" value="F:metallopeptidase activity"/>
    <property type="evidence" value="ECO:0007669"/>
    <property type="project" value="InterPro"/>
</dbReference>
<dbReference type="Pfam" id="PF01523">
    <property type="entry name" value="PmbA_TldD_1st"/>
    <property type="match status" value="1"/>
</dbReference>
<dbReference type="InterPro" id="IPR047657">
    <property type="entry name" value="PmbA"/>
</dbReference>
<organism evidence="5 6">
    <name type="scientific">Candidatus Obscuribacter phosphatis</name>
    <dbReference type="NCBI Taxonomy" id="1906157"/>
    <lineage>
        <taxon>Bacteria</taxon>
        <taxon>Bacillati</taxon>
        <taxon>Candidatus Melainabacteria</taxon>
        <taxon>Candidatus Obscuribacterales</taxon>
        <taxon>Candidatus Obscuribacteraceae</taxon>
        <taxon>Candidatus Obscuribacter</taxon>
    </lineage>
</organism>
<comment type="caution">
    <text evidence="5">The sequence shown here is derived from an EMBL/GenBank/DDBJ whole genome shotgun (WGS) entry which is preliminary data.</text>
</comment>
<evidence type="ECO:0000259" key="4">
    <source>
        <dbReference type="Pfam" id="PF19290"/>
    </source>
</evidence>
<name>A0A8J7TLR2_9BACT</name>
<reference evidence="5" key="1">
    <citation type="submission" date="2021-02" db="EMBL/GenBank/DDBJ databases">
        <title>Genome-Resolved Metagenomics of a Microbial Community Performing Photosynthetic Biological Nutrient Removal.</title>
        <authorList>
            <person name="Mcdaniel E.A."/>
        </authorList>
    </citation>
    <scope>NUCLEOTIDE SEQUENCE</scope>
    <source>
        <strain evidence="5">UWPOB_OBS1</strain>
    </source>
</reference>
<proteinExistence type="inferred from homology"/>
<feature type="domain" description="Metalloprotease TldD/E central" evidence="4">
    <location>
        <begin position="124"/>
        <end position="229"/>
    </location>
</feature>
<protein>
    <submittedName>
        <fullName evidence="5">TldD/PmbA family protein</fullName>
    </submittedName>
</protein>
<feature type="domain" description="Metalloprotease TldD/E N-terminal" evidence="2">
    <location>
        <begin position="28"/>
        <end position="92"/>
    </location>
</feature>
<dbReference type="InterPro" id="IPR045569">
    <property type="entry name" value="Metalloprtase-TldD/E_C"/>
</dbReference>
<feature type="domain" description="Metalloprotease TldD/E C-terminal" evidence="3">
    <location>
        <begin position="236"/>
        <end position="442"/>
    </location>
</feature>
<gene>
    <name evidence="5" type="ORF">J0M35_13185</name>
</gene>
<sequence length="446" mass="47295">MKTSQINKLKDIARFVIAEAARLGASQAEVFVSVGDAVEVEVREGQVEKLEGAQSGSISFTAFVGKRKASMGSTDFRRRPLTKLVRETIAMARDAQEDDCAGLPDPKYLAKNVQPIAGMMDESLAATPTERKIELAIALEKAALATDPRIGVGRSTGFSDSVSYRVYANSHGFLEGYGSSSCYMSTQVVARDENGMQTGGWASSSRSLAGLESPEKVGRIAAQRALRQLSPRSVPSQEVPVVFDQSMAARLISQFIGATSGDAVYQKRSFLIGKVGEKVAASGITIIDDGTIPGAPGSRPFDGEGLPVGKRILVEDGKLNTYIVSVYAARKLGCEPNGGGVSNLYLQAGEHSPEAIIASVQNGLYLTSVSGQGFNPVTGDYSVGATGIWIKDGKLDHAVEEITVAGNILQMFANIEMVGNDLEFRSSINAPTIKISRMMVAGKGKN</sequence>
<dbReference type="InterPro" id="IPR045570">
    <property type="entry name" value="Metalloprtase-TldD/E_cen_dom"/>
</dbReference>
<evidence type="ECO:0000256" key="1">
    <source>
        <dbReference type="ARBA" id="ARBA00005836"/>
    </source>
</evidence>
<dbReference type="Pfam" id="PF19290">
    <property type="entry name" value="PmbA_TldD_2nd"/>
    <property type="match status" value="1"/>
</dbReference>
<comment type="similarity">
    <text evidence="1">Belongs to the peptidase U62 family.</text>
</comment>
<dbReference type="GO" id="GO:0006508">
    <property type="term" value="P:proteolysis"/>
    <property type="evidence" value="ECO:0007669"/>
    <property type="project" value="InterPro"/>
</dbReference>
<evidence type="ECO:0000313" key="5">
    <source>
        <dbReference type="EMBL" id="MBN8661315.1"/>
    </source>
</evidence>